<dbReference type="Proteomes" id="UP000015101">
    <property type="component" value="Unassembled WGS sequence"/>
</dbReference>
<dbReference type="InParanoid" id="T1FZP0"/>
<dbReference type="EMBL" id="AMQM01001506">
    <property type="status" value="NOT_ANNOTATED_CDS"/>
    <property type="molecule type" value="Genomic_DNA"/>
</dbReference>
<reference evidence="9" key="3">
    <citation type="submission" date="2015-06" db="UniProtKB">
        <authorList>
            <consortium name="EnsemblMetazoa"/>
        </authorList>
    </citation>
    <scope>IDENTIFICATION</scope>
</reference>
<dbReference type="PANTHER" id="PTHR12198">
    <property type="entry name" value="HOMEOBOX PROTEIN PROSPERO/PROX-1/CEH-26"/>
    <property type="match status" value="1"/>
</dbReference>
<keyword evidence="4" id="KW-0371">Homeobox</keyword>
<dbReference type="InterPro" id="IPR037131">
    <property type="entry name" value="Homeo_prospero_dom_sf"/>
</dbReference>
<dbReference type="OMA" id="EGCKHAD"/>
<protein>
    <recommendedName>
        <fullName evidence="7">Prospero domain-containing protein</fullName>
    </recommendedName>
</protein>
<dbReference type="SUPFAM" id="SSF46689">
    <property type="entry name" value="Homeodomain-like"/>
    <property type="match status" value="1"/>
</dbReference>
<evidence type="ECO:0000313" key="10">
    <source>
        <dbReference type="Proteomes" id="UP000015101"/>
    </source>
</evidence>
<evidence type="ECO:0000256" key="2">
    <source>
        <dbReference type="ARBA" id="ARBA00023015"/>
    </source>
</evidence>
<sequence>REFYYIQMEKYARQAIAEGVRCASNLHVTSDSELYRILVLHYNRNHRVEVPDNFRATVEATLREFFKSIQAEKDQEQSWKKAIYKIIARLDDVIPEHFKMSNWLEQVVDS</sequence>
<evidence type="ECO:0000256" key="4">
    <source>
        <dbReference type="ARBA" id="ARBA00023155"/>
    </source>
</evidence>
<organism evidence="9 10">
    <name type="scientific">Helobdella robusta</name>
    <name type="common">Californian leech</name>
    <dbReference type="NCBI Taxonomy" id="6412"/>
    <lineage>
        <taxon>Eukaryota</taxon>
        <taxon>Metazoa</taxon>
        <taxon>Spiralia</taxon>
        <taxon>Lophotrochozoa</taxon>
        <taxon>Annelida</taxon>
        <taxon>Clitellata</taxon>
        <taxon>Hirudinea</taxon>
        <taxon>Rhynchobdellida</taxon>
        <taxon>Glossiphoniidae</taxon>
        <taxon>Helobdella</taxon>
    </lineage>
</organism>
<accession>T1FZP0</accession>
<keyword evidence="6" id="KW-0539">Nucleus</keyword>
<keyword evidence="5" id="KW-0804">Transcription</keyword>
<dbReference type="CTD" id="20214288"/>
<dbReference type="eggNOG" id="KOG3779">
    <property type="taxonomic scope" value="Eukaryota"/>
</dbReference>
<dbReference type="InterPro" id="IPR023082">
    <property type="entry name" value="Homeo_prospero_dom"/>
</dbReference>
<evidence type="ECO:0000259" key="7">
    <source>
        <dbReference type="PROSITE" id="PS51818"/>
    </source>
</evidence>
<dbReference type="GO" id="GO:0003677">
    <property type="term" value="F:DNA binding"/>
    <property type="evidence" value="ECO:0007669"/>
    <property type="project" value="UniProtKB-KW"/>
</dbReference>
<dbReference type="KEGG" id="hro:HELRODRAFT_69065"/>
<reference evidence="10" key="1">
    <citation type="submission" date="2012-12" db="EMBL/GenBank/DDBJ databases">
        <authorList>
            <person name="Hellsten U."/>
            <person name="Grimwood J."/>
            <person name="Chapman J.A."/>
            <person name="Shapiro H."/>
            <person name="Aerts A."/>
            <person name="Otillar R.P."/>
            <person name="Terry A.Y."/>
            <person name="Boore J.L."/>
            <person name="Simakov O."/>
            <person name="Marletaz F."/>
            <person name="Cho S.-J."/>
            <person name="Edsinger-Gonzales E."/>
            <person name="Havlak P."/>
            <person name="Kuo D.-H."/>
            <person name="Larsson T."/>
            <person name="Lv J."/>
            <person name="Arendt D."/>
            <person name="Savage R."/>
            <person name="Osoegawa K."/>
            <person name="de Jong P."/>
            <person name="Lindberg D.R."/>
            <person name="Seaver E.C."/>
            <person name="Weisblat D.A."/>
            <person name="Putnam N.H."/>
            <person name="Grigoriev I.V."/>
            <person name="Rokhsar D.S."/>
        </authorList>
    </citation>
    <scope>NUCLEOTIDE SEQUENCE</scope>
</reference>
<dbReference type="Gene3D" id="1.10.10.500">
    <property type="entry name" value="Homeo-prospero domain"/>
    <property type="match status" value="1"/>
</dbReference>
<evidence type="ECO:0000313" key="8">
    <source>
        <dbReference type="EMBL" id="ESN94187.1"/>
    </source>
</evidence>
<keyword evidence="3" id="KW-0238">DNA-binding</keyword>
<dbReference type="EMBL" id="AMQM01001507">
    <property type="status" value="NOT_ANNOTATED_CDS"/>
    <property type="molecule type" value="Genomic_DNA"/>
</dbReference>
<comment type="subcellular location">
    <subcellularLocation>
        <location evidence="1">Nucleus</location>
    </subcellularLocation>
</comment>
<dbReference type="EMBL" id="KB097571">
    <property type="protein sequence ID" value="ESN94187.1"/>
    <property type="molecule type" value="Genomic_DNA"/>
</dbReference>
<dbReference type="EMBL" id="AMQM01001505">
    <property type="status" value="NOT_ANNOTATED_CDS"/>
    <property type="molecule type" value="Genomic_DNA"/>
</dbReference>
<gene>
    <name evidence="9" type="primary">20214288</name>
    <name evidence="8" type="ORF">HELRODRAFT_69065</name>
</gene>
<feature type="domain" description="Prospero" evidence="7">
    <location>
        <begin position="1"/>
        <end position="108"/>
    </location>
</feature>
<dbReference type="GO" id="GO:0006355">
    <property type="term" value="P:regulation of DNA-templated transcription"/>
    <property type="evidence" value="ECO:0007669"/>
    <property type="project" value="InterPro"/>
</dbReference>
<dbReference type="HOGENOM" id="CLU_2294093_0_0_1"/>
<dbReference type="GO" id="GO:0048468">
    <property type="term" value="P:cell development"/>
    <property type="evidence" value="ECO:0007669"/>
    <property type="project" value="UniProtKB-ARBA"/>
</dbReference>
<evidence type="ECO:0000313" key="9">
    <source>
        <dbReference type="EnsemblMetazoa" id="HelroP69065"/>
    </source>
</evidence>
<reference evidence="8 10" key="2">
    <citation type="journal article" date="2013" name="Nature">
        <title>Insights into bilaterian evolution from three spiralian genomes.</title>
        <authorList>
            <person name="Simakov O."/>
            <person name="Marletaz F."/>
            <person name="Cho S.J."/>
            <person name="Edsinger-Gonzales E."/>
            <person name="Havlak P."/>
            <person name="Hellsten U."/>
            <person name="Kuo D.H."/>
            <person name="Larsson T."/>
            <person name="Lv J."/>
            <person name="Arendt D."/>
            <person name="Savage R."/>
            <person name="Osoegawa K."/>
            <person name="de Jong P."/>
            <person name="Grimwood J."/>
            <person name="Chapman J.A."/>
            <person name="Shapiro H."/>
            <person name="Aerts A."/>
            <person name="Otillar R.P."/>
            <person name="Terry A.Y."/>
            <person name="Boore J.L."/>
            <person name="Grigoriev I.V."/>
            <person name="Lindberg D.R."/>
            <person name="Seaver E.C."/>
            <person name="Weisblat D.A."/>
            <person name="Putnam N.H."/>
            <person name="Rokhsar D.S."/>
        </authorList>
    </citation>
    <scope>NUCLEOTIDE SEQUENCE</scope>
</reference>
<evidence type="ECO:0000256" key="6">
    <source>
        <dbReference type="ARBA" id="ARBA00023242"/>
    </source>
</evidence>
<keyword evidence="10" id="KW-1185">Reference proteome</keyword>
<dbReference type="GO" id="GO:0007399">
    <property type="term" value="P:nervous system development"/>
    <property type="evidence" value="ECO:0007669"/>
    <property type="project" value="UniProtKB-ARBA"/>
</dbReference>
<dbReference type="RefSeq" id="XP_009027249.1">
    <property type="nucleotide sequence ID" value="XM_009029001.1"/>
</dbReference>
<dbReference type="InterPro" id="IPR009057">
    <property type="entry name" value="Homeodomain-like_sf"/>
</dbReference>
<keyword evidence="2" id="KW-0805">Transcription regulation</keyword>
<dbReference type="GeneID" id="20214288"/>
<evidence type="ECO:0000256" key="1">
    <source>
        <dbReference type="ARBA" id="ARBA00004123"/>
    </source>
</evidence>
<dbReference type="Pfam" id="PF05044">
    <property type="entry name" value="HPD"/>
    <property type="match status" value="1"/>
</dbReference>
<dbReference type="AlphaFoldDB" id="T1FZP0"/>
<dbReference type="EnsemblMetazoa" id="HelroT69065">
    <property type="protein sequence ID" value="HelroP69065"/>
    <property type="gene ID" value="HelroG69065"/>
</dbReference>
<dbReference type="PROSITE" id="PS51818">
    <property type="entry name" value="HOMEO_PROSPERO"/>
    <property type="match status" value="1"/>
</dbReference>
<evidence type="ECO:0000256" key="3">
    <source>
        <dbReference type="ARBA" id="ARBA00023125"/>
    </source>
</evidence>
<dbReference type="GO" id="GO:0005634">
    <property type="term" value="C:nucleus"/>
    <property type="evidence" value="ECO:0007669"/>
    <property type="project" value="UniProtKB-SubCell"/>
</dbReference>
<dbReference type="InterPro" id="IPR039350">
    <property type="entry name" value="Prospero_homeodomain"/>
</dbReference>
<dbReference type="OrthoDB" id="10038576at2759"/>
<proteinExistence type="predicted"/>
<dbReference type="PANTHER" id="PTHR12198:SF0">
    <property type="entry name" value="HOMEOBOX PROTEIN PROSPERO"/>
    <property type="match status" value="1"/>
</dbReference>
<name>T1FZP0_HELRO</name>
<evidence type="ECO:0000256" key="5">
    <source>
        <dbReference type="ARBA" id="ARBA00023163"/>
    </source>
</evidence>